<gene>
    <name evidence="11" type="ORF">PMH09_00115</name>
</gene>
<evidence type="ECO:0000256" key="2">
    <source>
        <dbReference type="ARBA" id="ARBA00022448"/>
    </source>
</evidence>
<protein>
    <submittedName>
        <fullName evidence="11">EI24 domain-containing protein</fullName>
    </submittedName>
</protein>
<keyword evidence="5" id="KW-0028">Amino-acid biosynthesis</keyword>
<evidence type="ECO:0000256" key="7">
    <source>
        <dbReference type="ARBA" id="ARBA00022989"/>
    </source>
</evidence>
<evidence type="ECO:0000256" key="3">
    <source>
        <dbReference type="ARBA" id="ARBA00022475"/>
    </source>
</evidence>
<comment type="subcellular location">
    <subcellularLocation>
        <location evidence="1">Membrane</location>
        <topology evidence="1">Multi-pass membrane protein</topology>
    </subcellularLocation>
</comment>
<keyword evidence="4" id="KW-0997">Cell inner membrane</keyword>
<name>A0ABT7BQX1_9CYAN</name>
<feature type="transmembrane region" description="Helical" evidence="10">
    <location>
        <begin position="46"/>
        <end position="68"/>
    </location>
</feature>
<evidence type="ECO:0000256" key="10">
    <source>
        <dbReference type="SAM" id="Phobius"/>
    </source>
</evidence>
<dbReference type="Pfam" id="PF07264">
    <property type="entry name" value="EI24"/>
    <property type="match status" value="1"/>
</dbReference>
<dbReference type="PANTHER" id="PTHR37468:SF1">
    <property type="entry name" value="SULFATE TRANSPORTER CYSZ"/>
    <property type="match status" value="1"/>
</dbReference>
<proteinExistence type="predicted"/>
<dbReference type="Proteomes" id="UP001232992">
    <property type="component" value="Unassembled WGS sequence"/>
</dbReference>
<evidence type="ECO:0000313" key="12">
    <source>
        <dbReference type="Proteomes" id="UP001232992"/>
    </source>
</evidence>
<evidence type="ECO:0000256" key="9">
    <source>
        <dbReference type="ARBA" id="ARBA00023136"/>
    </source>
</evidence>
<keyword evidence="6 10" id="KW-0812">Transmembrane</keyword>
<accession>A0ABT7BQX1</accession>
<dbReference type="InterPro" id="IPR050480">
    <property type="entry name" value="CysZ-like"/>
</dbReference>
<feature type="transmembrane region" description="Helical" evidence="10">
    <location>
        <begin position="200"/>
        <end position="219"/>
    </location>
</feature>
<organism evidence="11 12">
    <name type="scientific">Roseofilum casamattae BLCC-M143</name>
    <dbReference type="NCBI Taxonomy" id="3022442"/>
    <lineage>
        <taxon>Bacteria</taxon>
        <taxon>Bacillati</taxon>
        <taxon>Cyanobacteriota</taxon>
        <taxon>Cyanophyceae</taxon>
        <taxon>Desertifilales</taxon>
        <taxon>Desertifilaceae</taxon>
        <taxon>Roseofilum</taxon>
        <taxon>Roseofilum casamattae</taxon>
    </lineage>
</organism>
<evidence type="ECO:0000256" key="4">
    <source>
        <dbReference type="ARBA" id="ARBA00022519"/>
    </source>
</evidence>
<sequence>MPSELIVSLELLQAIAMLKFPLGFIAGATYPFRAFFLLLRSPHLRGYAIIPVAVNLIVGVALYLGLVFPSLELVESLVTRLSVQWEEWIARLPQWLSFLNFITLGLHWLLNAVLVLLLFAIAGFLVVEFGAILGSPWYGQLSEQLEKKRLGQLPASDSHPLAIFQDIWRAILFELKKLALMAGVGLALLLLNSIPGIGTLLFSIGGLMLAATIVCLDFLDSPLERRRLQFRQKLGMVWRAFPASASFGFVCLGLISLPFVNLLIVPLCVSGGTLLFCDRIWPGQFSGERTPTSPD</sequence>
<keyword evidence="9 10" id="KW-0472">Membrane</keyword>
<evidence type="ECO:0000313" key="11">
    <source>
        <dbReference type="EMBL" id="MDJ1181585.1"/>
    </source>
</evidence>
<feature type="transmembrane region" description="Helical" evidence="10">
    <location>
        <begin position="240"/>
        <end position="257"/>
    </location>
</feature>
<evidence type="ECO:0000256" key="6">
    <source>
        <dbReference type="ARBA" id="ARBA00022692"/>
    </source>
</evidence>
<evidence type="ECO:0000256" key="1">
    <source>
        <dbReference type="ARBA" id="ARBA00004141"/>
    </source>
</evidence>
<reference evidence="11 12" key="1">
    <citation type="submission" date="2023-01" db="EMBL/GenBank/DDBJ databases">
        <title>Novel diversity within Roseofilum (Cyanobacteria; Desertifilaceae) from marine benthic mats with descriptions of four novel species.</title>
        <authorList>
            <person name="Wang Y."/>
            <person name="Berthold D.E."/>
            <person name="Hu J."/>
            <person name="Lefler F.W."/>
            <person name="Laughinghouse H.D. IV."/>
        </authorList>
    </citation>
    <scope>NUCLEOTIDE SEQUENCE [LARGE SCALE GENOMIC DNA]</scope>
    <source>
        <strain evidence="11 12">BLCC-M143</strain>
    </source>
</reference>
<dbReference type="EMBL" id="JAQOSQ010000001">
    <property type="protein sequence ID" value="MDJ1181585.1"/>
    <property type="molecule type" value="Genomic_DNA"/>
</dbReference>
<feature type="transmembrane region" description="Helical" evidence="10">
    <location>
        <begin position="20"/>
        <end position="39"/>
    </location>
</feature>
<dbReference type="PANTHER" id="PTHR37468">
    <property type="entry name" value="SULFATE TRANSPORTER CYSZ"/>
    <property type="match status" value="1"/>
</dbReference>
<feature type="transmembrane region" description="Helical" evidence="10">
    <location>
        <begin position="108"/>
        <end position="139"/>
    </location>
</feature>
<keyword evidence="12" id="KW-1185">Reference proteome</keyword>
<dbReference type="RefSeq" id="WP_283756242.1">
    <property type="nucleotide sequence ID" value="NZ_JAQOSQ010000001.1"/>
</dbReference>
<keyword evidence="7 10" id="KW-1133">Transmembrane helix</keyword>
<evidence type="ECO:0000256" key="5">
    <source>
        <dbReference type="ARBA" id="ARBA00022605"/>
    </source>
</evidence>
<keyword evidence="3" id="KW-1003">Cell membrane</keyword>
<keyword evidence="2" id="KW-0813">Transport</keyword>
<evidence type="ECO:0000256" key="8">
    <source>
        <dbReference type="ARBA" id="ARBA00023032"/>
    </source>
</evidence>
<dbReference type="InterPro" id="IPR059112">
    <property type="entry name" value="CysZ/EI24"/>
</dbReference>
<keyword evidence="8" id="KW-0764">Sulfate transport</keyword>
<comment type="caution">
    <text evidence="11">The sequence shown here is derived from an EMBL/GenBank/DDBJ whole genome shotgun (WGS) entry which is preliminary data.</text>
</comment>